<feature type="compositionally biased region" description="Low complexity" evidence="1">
    <location>
        <begin position="18"/>
        <end position="28"/>
    </location>
</feature>
<dbReference type="EMBL" id="CADCUA010000466">
    <property type="protein sequence ID" value="CAA9335633.1"/>
    <property type="molecule type" value="Genomic_DNA"/>
</dbReference>
<feature type="compositionally biased region" description="Polar residues" evidence="1">
    <location>
        <begin position="1"/>
        <end position="13"/>
    </location>
</feature>
<accession>A0A6J4LQY5</accession>
<name>A0A6J4LQY5_9GAMM</name>
<gene>
    <name evidence="2" type="ORF">AVDCRST_MAG71-1982</name>
</gene>
<keyword evidence="2" id="KW-0067">ATP-binding</keyword>
<feature type="non-terminal residue" evidence="2">
    <location>
        <position position="1"/>
    </location>
</feature>
<organism evidence="2">
    <name type="scientific">uncultured Lysobacter sp</name>
    <dbReference type="NCBI Taxonomy" id="271060"/>
    <lineage>
        <taxon>Bacteria</taxon>
        <taxon>Pseudomonadati</taxon>
        <taxon>Pseudomonadota</taxon>
        <taxon>Gammaproteobacteria</taxon>
        <taxon>Lysobacterales</taxon>
        <taxon>Lysobacteraceae</taxon>
        <taxon>Lysobacter</taxon>
        <taxon>environmental samples</taxon>
    </lineage>
</organism>
<sequence>ASPSRSTATSMPTRSGCAPATAATTARPDLPHPSPSRRRPSRLSKARSRTHTSSQRPRPGSPNSSRSCTRWIWTWPIRTPTPRAQTRSIWPASATRSPRSWPRRRWNCWRCTKPP</sequence>
<feature type="non-terminal residue" evidence="2">
    <location>
        <position position="115"/>
    </location>
</feature>
<proteinExistence type="predicted"/>
<dbReference type="AlphaFoldDB" id="A0A6J4LQY5"/>
<feature type="compositionally biased region" description="Low complexity" evidence="1">
    <location>
        <begin position="53"/>
        <end position="67"/>
    </location>
</feature>
<protein>
    <submittedName>
        <fullName evidence="2">Glutathione-regulated potassium-efflux system ATP-binding protein</fullName>
    </submittedName>
</protein>
<feature type="region of interest" description="Disordered" evidence="1">
    <location>
        <begin position="1"/>
        <end position="68"/>
    </location>
</feature>
<keyword evidence="2" id="KW-0547">Nucleotide-binding</keyword>
<feature type="compositionally biased region" description="Basic residues" evidence="1">
    <location>
        <begin position="35"/>
        <end position="50"/>
    </location>
</feature>
<evidence type="ECO:0000313" key="2">
    <source>
        <dbReference type="EMBL" id="CAA9335633.1"/>
    </source>
</evidence>
<reference evidence="2" key="1">
    <citation type="submission" date="2020-02" db="EMBL/GenBank/DDBJ databases">
        <authorList>
            <person name="Meier V. D."/>
        </authorList>
    </citation>
    <scope>NUCLEOTIDE SEQUENCE</scope>
    <source>
        <strain evidence="2">AVDCRST_MAG71</strain>
    </source>
</reference>
<evidence type="ECO:0000256" key="1">
    <source>
        <dbReference type="SAM" id="MobiDB-lite"/>
    </source>
</evidence>
<dbReference type="GO" id="GO:0005524">
    <property type="term" value="F:ATP binding"/>
    <property type="evidence" value="ECO:0007669"/>
    <property type="project" value="UniProtKB-KW"/>
</dbReference>